<evidence type="ECO:0000259" key="8">
    <source>
        <dbReference type="PROSITE" id="PS51405"/>
    </source>
</evidence>
<comment type="caution">
    <text evidence="9">The sequence shown here is derived from an EMBL/GenBank/DDBJ whole genome shotgun (WGS) entry which is preliminary data.</text>
</comment>
<proteinExistence type="inferred from homology"/>
<evidence type="ECO:0000256" key="7">
    <source>
        <dbReference type="ARBA" id="ARBA00025795"/>
    </source>
</evidence>
<evidence type="ECO:0000256" key="4">
    <source>
        <dbReference type="ARBA" id="ARBA00022723"/>
    </source>
</evidence>
<dbReference type="SUPFAM" id="SSF47571">
    <property type="entry name" value="Cloroperoxidase"/>
    <property type="match status" value="1"/>
</dbReference>
<reference evidence="9 10" key="1">
    <citation type="submission" date="2021-02" db="EMBL/GenBank/DDBJ databases">
        <title>Genome assembly of Pseudopithomyces chartarum.</title>
        <authorList>
            <person name="Jauregui R."/>
            <person name="Singh J."/>
            <person name="Voisey C."/>
        </authorList>
    </citation>
    <scope>NUCLEOTIDE SEQUENCE [LARGE SCALE GENOMIC DNA]</scope>
    <source>
        <strain evidence="9 10">AGR01</strain>
    </source>
</reference>
<dbReference type="GO" id="GO:0046872">
    <property type="term" value="F:metal ion binding"/>
    <property type="evidence" value="ECO:0007669"/>
    <property type="project" value="UniProtKB-KW"/>
</dbReference>
<keyword evidence="5" id="KW-0560">Oxidoreductase</keyword>
<keyword evidence="10" id="KW-1185">Reference proteome</keyword>
<evidence type="ECO:0000313" key="9">
    <source>
        <dbReference type="EMBL" id="KAK3208924.1"/>
    </source>
</evidence>
<organism evidence="9 10">
    <name type="scientific">Pseudopithomyces chartarum</name>
    <dbReference type="NCBI Taxonomy" id="1892770"/>
    <lineage>
        <taxon>Eukaryota</taxon>
        <taxon>Fungi</taxon>
        <taxon>Dikarya</taxon>
        <taxon>Ascomycota</taxon>
        <taxon>Pezizomycotina</taxon>
        <taxon>Dothideomycetes</taxon>
        <taxon>Pleosporomycetidae</taxon>
        <taxon>Pleosporales</taxon>
        <taxon>Massarineae</taxon>
        <taxon>Didymosphaeriaceae</taxon>
        <taxon>Pseudopithomyces</taxon>
    </lineage>
</organism>
<name>A0AAN6RI53_9PLEO</name>
<dbReference type="PANTHER" id="PTHR33577">
    <property type="entry name" value="STERIGMATOCYSTIN BIOSYNTHESIS PEROXIDASE STCC-RELATED"/>
    <property type="match status" value="1"/>
</dbReference>
<dbReference type="InterPro" id="IPR036851">
    <property type="entry name" value="Chloroperoxidase-like_sf"/>
</dbReference>
<dbReference type="AlphaFoldDB" id="A0AAN6RI53"/>
<dbReference type="PANTHER" id="PTHR33577:SF9">
    <property type="entry name" value="PEROXIDASE STCC"/>
    <property type="match status" value="1"/>
</dbReference>
<dbReference type="InterPro" id="IPR000028">
    <property type="entry name" value="Chloroperoxidase"/>
</dbReference>
<protein>
    <recommendedName>
        <fullName evidence="8">Heme haloperoxidase family profile domain-containing protein</fullName>
    </recommendedName>
</protein>
<keyword evidence="4" id="KW-0479">Metal-binding</keyword>
<dbReference type="PROSITE" id="PS51405">
    <property type="entry name" value="HEME_HALOPEROXIDASE"/>
    <property type="match status" value="1"/>
</dbReference>
<keyword evidence="6" id="KW-0408">Iron</keyword>
<evidence type="ECO:0000256" key="1">
    <source>
        <dbReference type="ARBA" id="ARBA00001970"/>
    </source>
</evidence>
<evidence type="ECO:0000313" key="10">
    <source>
        <dbReference type="Proteomes" id="UP001280581"/>
    </source>
</evidence>
<evidence type="ECO:0000256" key="6">
    <source>
        <dbReference type="ARBA" id="ARBA00023004"/>
    </source>
</evidence>
<dbReference type="EMBL" id="WVTA01000006">
    <property type="protein sequence ID" value="KAK3208924.1"/>
    <property type="molecule type" value="Genomic_DNA"/>
</dbReference>
<evidence type="ECO:0000256" key="5">
    <source>
        <dbReference type="ARBA" id="ARBA00023002"/>
    </source>
</evidence>
<dbReference type="Gene3D" id="1.10.489.10">
    <property type="entry name" value="Chloroperoxidase-like"/>
    <property type="match status" value="1"/>
</dbReference>
<sequence length="155" mass="16856">MKLSTLLPLIPAVSCTISFSKWHAPLPGDLRSPCPALNALANHYIIPHNGRNLTVPLLVEAFKASMNISPDFTTFVATAALPLAPDGGASGQFSLQDISVHGRQDGMEHDGSLSREDYDVSGDATRFSPRVFREFLSYFGGKEEVTLKLAARARW</sequence>
<dbReference type="Pfam" id="PF01328">
    <property type="entry name" value="Peroxidase_2"/>
    <property type="match status" value="1"/>
</dbReference>
<evidence type="ECO:0000256" key="2">
    <source>
        <dbReference type="ARBA" id="ARBA00022559"/>
    </source>
</evidence>
<keyword evidence="3" id="KW-0349">Heme</keyword>
<evidence type="ECO:0000256" key="3">
    <source>
        <dbReference type="ARBA" id="ARBA00022617"/>
    </source>
</evidence>
<dbReference type="GO" id="GO:0004601">
    <property type="term" value="F:peroxidase activity"/>
    <property type="evidence" value="ECO:0007669"/>
    <property type="project" value="UniProtKB-KW"/>
</dbReference>
<comment type="cofactor">
    <cofactor evidence="1">
        <name>heme b</name>
        <dbReference type="ChEBI" id="CHEBI:60344"/>
    </cofactor>
</comment>
<feature type="domain" description="Heme haloperoxidase family profile" evidence="8">
    <location>
        <begin position="18"/>
        <end position="155"/>
    </location>
</feature>
<dbReference type="Proteomes" id="UP001280581">
    <property type="component" value="Unassembled WGS sequence"/>
</dbReference>
<accession>A0AAN6RI53</accession>
<comment type="similarity">
    <text evidence="7">Belongs to the chloroperoxidase family.</text>
</comment>
<keyword evidence="2" id="KW-0575">Peroxidase</keyword>
<gene>
    <name evidence="9" type="ORF">GRF29_69g117239</name>
</gene>